<sequence>MITKKAKLIIDYEMTDGGCNACVPFKAEIAKLIIGDQTIMVGELTPEALIMTIAIKEGFRQEMKYDVLDDYILFTSNQSNIKQTEDFIHLHYHNLNGSNYSIKKFYQEKNDLLAHVNHVLVEVFDLYPIDF</sequence>
<dbReference type="OrthoDB" id="2199695at2"/>
<protein>
    <submittedName>
        <fullName evidence="1">DUF4809 family protein</fullName>
    </submittedName>
</protein>
<gene>
    <name evidence="2" type="ORF">E4031_04195</name>
    <name evidence="1" type="ORF">E4Z98_08310</name>
</gene>
<evidence type="ECO:0000313" key="2">
    <source>
        <dbReference type="EMBL" id="TFZ41987.1"/>
    </source>
</evidence>
<dbReference type="EMBL" id="CP038865">
    <property type="protein sequence ID" value="QCA29318.1"/>
    <property type="molecule type" value="Genomic_DNA"/>
</dbReference>
<dbReference type="KEGG" id="vac:E4Z98_08310"/>
<dbReference type="EMBL" id="SRHU01000015">
    <property type="protein sequence ID" value="TFZ41987.1"/>
    <property type="molecule type" value="Genomic_DNA"/>
</dbReference>
<dbReference type="Proteomes" id="UP000297725">
    <property type="component" value="Unassembled WGS sequence"/>
</dbReference>
<evidence type="ECO:0000313" key="1">
    <source>
        <dbReference type="EMBL" id="QCA29318.1"/>
    </source>
</evidence>
<dbReference type="RefSeq" id="WP_135254217.1">
    <property type="nucleotide sequence ID" value="NZ_CP038865.1"/>
</dbReference>
<accession>A0A4Z0DB26</accession>
<name>A0A4Z0DB26_9ENTE</name>
<dbReference type="AlphaFoldDB" id="A0A4Z0DB26"/>
<evidence type="ECO:0000313" key="3">
    <source>
        <dbReference type="Proteomes" id="UP000296883"/>
    </source>
</evidence>
<reference evidence="2 4" key="1">
    <citation type="submission" date="2019-03" db="EMBL/GenBank/DDBJ databases">
        <title>Vagococcus sp. was isolated fron gut of Carduelis flavirostris.</title>
        <authorList>
            <person name="Ge Y."/>
        </authorList>
    </citation>
    <scope>NUCLEOTIDE SEQUENCE [LARGE SCALE GENOMIC DNA]</scope>
    <source>
        <strain evidence="2 4">CF-210</strain>
    </source>
</reference>
<accession>A0A7Z1YAT8</accession>
<dbReference type="Pfam" id="PF16067">
    <property type="entry name" value="DUF4809"/>
    <property type="match status" value="1"/>
</dbReference>
<proteinExistence type="predicted"/>
<organism evidence="1 3">
    <name type="scientific">Vagococcus xieshaowenii</name>
    <dbReference type="NCBI Taxonomy" id="2562451"/>
    <lineage>
        <taxon>Bacteria</taxon>
        <taxon>Bacillati</taxon>
        <taxon>Bacillota</taxon>
        <taxon>Bacilli</taxon>
        <taxon>Lactobacillales</taxon>
        <taxon>Enterococcaceae</taxon>
        <taxon>Vagococcus</taxon>
    </lineage>
</organism>
<reference evidence="1 3" key="2">
    <citation type="journal article" date="2020" name="Int. J. Syst. Evol. Microbiol.">
        <title>Vagococcus xieshaowenii sp. nov., isolated from snow finch (Montifringilla taczanowskii) cloacal content.</title>
        <authorList>
            <person name="Ge Y."/>
            <person name="Yang J."/>
            <person name="Lai X.H."/>
            <person name="Zhang G."/>
            <person name="Jin D."/>
            <person name="Lu S."/>
            <person name="Wang B."/>
            <person name="Huang Y."/>
            <person name="Huang Y."/>
            <person name="Ren Z."/>
            <person name="Zhang X."/>
            <person name="Xu J."/>
        </authorList>
    </citation>
    <scope>NUCLEOTIDE SEQUENCE [LARGE SCALE GENOMIC DNA]</scope>
    <source>
        <strain evidence="1">Personal::cf-49</strain>
        <strain evidence="3">personal::cf-49</strain>
    </source>
</reference>
<keyword evidence="3" id="KW-1185">Reference proteome</keyword>
<dbReference type="InterPro" id="IPR032080">
    <property type="entry name" value="DUF4809"/>
</dbReference>
<dbReference type="Proteomes" id="UP000296883">
    <property type="component" value="Chromosome"/>
</dbReference>
<evidence type="ECO:0000313" key="4">
    <source>
        <dbReference type="Proteomes" id="UP000297725"/>
    </source>
</evidence>